<evidence type="ECO:0000313" key="1">
    <source>
        <dbReference type="EMBL" id="KAI3761465.1"/>
    </source>
</evidence>
<gene>
    <name evidence="1" type="ORF">L1987_51882</name>
</gene>
<comment type="caution">
    <text evidence="1">The sequence shown here is derived from an EMBL/GenBank/DDBJ whole genome shotgun (WGS) entry which is preliminary data.</text>
</comment>
<evidence type="ECO:0000313" key="2">
    <source>
        <dbReference type="Proteomes" id="UP001056120"/>
    </source>
</evidence>
<proteinExistence type="predicted"/>
<protein>
    <submittedName>
        <fullName evidence="1">Uncharacterized protein</fullName>
    </submittedName>
</protein>
<sequence length="538" mass="60010">MIYCKQSTDLIQTLKTQCKSVKQIYQIHAQIITRGLLSLHPSSASRLLTAVLHTFNSLLSAPHRHHPVSPHYPLSVFNLITNPSTFCWNTIIRSHTLLSVPETAFFIFTEMRRRCVPTDAHTFPFVLKACAQLNEVKLTRTIQSESLKLGFISDVFVCNNLVHVYCNCGQIDDAYKVFDESPERDVVSYNVILDGFIKAGEIEHARKVFDEMPVRVRDAATWGTMLAGYAQTKRYDECLDLYDQMLVLGVPRDNVSLVSVLSACARMGKLEKGKQVHDCIEHSGIRIDSFLCTALVDFYAKCGCIETARGVFEASSDKNLFTWNAMLVGLAMHGYGELLLGYFSEMVKTRVKPDGVTFLGVLVGCSHAGLVNEARRLFGEMGSVYGVSKELKHYGCMADLLARAGLIKEAVDMIESMPMLGDVFVWGGLLGGCRLHGNVEVAEKAAEHIMEISPEDGGVYSTMADIYANAKRWDDLTKIRRLRDSRRVKKNAGCSLIQLDGVTHEFVAGDDLHPQSDEIYLVLNGIGQHQFQPQDQLI</sequence>
<reference evidence="2" key="1">
    <citation type="journal article" date="2022" name="Mol. Ecol. Resour.">
        <title>The genomes of chicory, endive, great burdock and yacon provide insights into Asteraceae palaeo-polyploidization history and plant inulin production.</title>
        <authorList>
            <person name="Fan W."/>
            <person name="Wang S."/>
            <person name="Wang H."/>
            <person name="Wang A."/>
            <person name="Jiang F."/>
            <person name="Liu H."/>
            <person name="Zhao H."/>
            <person name="Xu D."/>
            <person name="Zhang Y."/>
        </authorList>
    </citation>
    <scope>NUCLEOTIDE SEQUENCE [LARGE SCALE GENOMIC DNA]</scope>
    <source>
        <strain evidence="2">cv. Yunnan</strain>
    </source>
</reference>
<reference evidence="1 2" key="2">
    <citation type="journal article" date="2022" name="Mol. Ecol. Resour.">
        <title>The genomes of chicory, endive, great burdock and yacon provide insights into Asteraceae paleo-polyploidization history and plant inulin production.</title>
        <authorList>
            <person name="Fan W."/>
            <person name="Wang S."/>
            <person name="Wang H."/>
            <person name="Wang A."/>
            <person name="Jiang F."/>
            <person name="Liu H."/>
            <person name="Zhao H."/>
            <person name="Xu D."/>
            <person name="Zhang Y."/>
        </authorList>
    </citation>
    <scope>NUCLEOTIDE SEQUENCE [LARGE SCALE GENOMIC DNA]</scope>
    <source>
        <strain evidence="2">cv. Yunnan</strain>
        <tissue evidence="1">Leaves</tissue>
    </source>
</reference>
<organism evidence="1 2">
    <name type="scientific">Smallanthus sonchifolius</name>
    <dbReference type="NCBI Taxonomy" id="185202"/>
    <lineage>
        <taxon>Eukaryota</taxon>
        <taxon>Viridiplantae</taxon>
        <taxon>Streptophyta</taxon>
        <taxon>Embryophyta</taxon>
        <taxon>Tracheophyta</taxon>
        <taxon>Spermatophyta</taxon>
        <taxon>Magnoliopsida</taxon>
        <taxon>eudicotyledons</taxon>
        <taxon>Gunneridae</taxon>
        <taxon>Pentapetalae</taxon>
        <taxon>asterids</taxon>
        <taxon>campanulids</taxon>
        <taxon>Asterales</taxon>
        <taxon>Asteraceae</taxon>
        <taxon>Asteroideae</taxon>
        <taxon>Heliantheae alliance</taxon>
        <taxon>Millerieae</taxon>
        <taxon>Smallanthus</taxon>
    </lineage>
</organism>
<accession>A0ACB9ES57</accession>
<dbReference type="Proteomes" id="UP001056120">
    <property type="component" value="Linkage Group LG17"/>
</dbReference>
<dbReference type="EMBL" id="CM042034">
    <property type="protein sequence ID" value="KAI3761465.1"/>
    <property type="molecule type" value="Genomic_DNA"/>
</dbReference>
<name>A0ACB9ES57_9ASTR</name>
<keyword evidence="2" id="KW-1185">Reference proteome</keyword>